<keyword evidence="2" id="KW-1185">Reference proteome</keyword>
<dbReference type="STRING" id="573321.SAMN04488505_11071"/>
<dbReference type="AlphaFoldDB" id="A0A1H8G9H0"/>
<protein>
    <submittedName>
        <fullName evidence="1">RNAse Z</fullName>
    </submittedName>
</protein>
<accession>A0A1H8G9H0</accession>
<dbReference type="PANTHER" id="PTHR46504:SF2">
    <property type="entry name" value="TRNASE Z TRZ1"/>
    <property type="match status" value="1"/>
</dbReference>
<dbReference type="PANTHER" id="PTHR46504">
    <property type="entry name" value="TRNASE Z TRZ1"/>
    <property type="match status" value="1"/>
</dbReference>
<dbReference type="InterPro" id="IPR036866">
    <property type="entry name" value="RibonucZ/Hydroxyglut_hydro"/>
</dbReference>
<dbReference type="Proteomes" id="UP000198984">
    <property type="component" value="Unassembled WGS sequence"/>
</dbReference>
<evidence type="ECO:0000313" key="2">
    <source>
        <dbReference type="Proteomes" id="UP000198984"/>
    </source>
</evidence>
<sequence>MLRVWAEVLTRDPQYLQRSIIMKLTITGYSTALFSTWYFVEELGLLFDAGDGITAALLQKARKIDNVFISHADRDHLTGLLQFNQLNAREGFPKIFYPFNSSSFPAIETFSKNFDPHVSGTTWKGIKENAHIQIKDDLYVQSIRNNHVPAEKDVFKSFGYQVYQVKNKLKKEYAGLSQEEILQRIAEIGKERMTEQIRTNILTYSGDTPVDDPERWNNTKILIHEATFLGEQELNHANTHRNKHSNLEQVLRMVSRLNIETLILGHFSSRYSNEEIDRSIRTLCDQLKIKIPVYRVLPGEVNRNILAGEPINNTI</sequence>
<name>A0A1H8G9H0_9BACT</name>
<evidence type="ECO:0000313" key="1">
    <source>
        <dbReference type="EMBL" id="SEN40400.1"/>
    </source>
</evidence>
<organism evidence="1 2">
    <name type="scientific">Chitinophaga rupis</name>
    <dbReference type="NCBI Taxonomy" id="573321"/>
    <lineage>
        <taxon>Bacteria</taxon>
        <taxon>Pseudomonadati</taxon>
        <taxon>Bacteroidota</taxon>
        <taxon>Chitinophagia</taxon>
        <taxon>Chitinophagales</taxon>
        <taxon>Chitinophagaceae</taxon>
        <taxon>Chitinophaga</taxon>
    </lineage>
</organism>
<proteinExistence type="predicted"/>
<reference evidence="1 2" key="1">
    <citation type="submission" date="2016-10" db="EMBL/GenBank/DDBJ databases">
        <authorList>
            <person name="de Groot N.N."/>
        </authorList>
    </citation>
    <scope>NUCLEOTIDE SEQUENCE [LARGE SCALE GENOMIC DNA]</scope>
    <source>
        <strain evidence="1 2">DSM 21039</strain>
    </source>
</reference>
<dbReference type="EMBL" id="FOBB01000010">
    <property type="protein sequence ID" value="SEN40400.1"/>
    <property type="molecule type" value="Genomic_DNA"/>
</dbReference>
<dbReference type="Gene3D" id="3.60.15.10">
    <property type="entry name" value="Ribonuclease Z/Hydroxyacylglutathione hydrolase-like"/>
    <property type="match status" value="1"/>
</dbReference>
<dbReference type="SUPFAM" id="SSF56281">
    <property type="entry name" value="Metallo-hydrolase/oxidoreductase"/>
    <property type="match status" value="1"/>
</dbReference>
<gene>
    <name evidence="1" type="ORF">SAMN04488505_11071</name>
</gene>